<dbReference type="Gene3D" id="3.40.800.20">
    <property type="entry name" value="Histone deacetylase domain"/>
    <property type="match status" value="1"/>
</dbReference>
<dbReference type="CDD" id="cd10001">
    <property type="entry name" value="HDAC_classII_APAH"/>
    <property type="match status" value="1"/>
</dbReference>
<dbReference type="PANTHER" id="PTHR10625">
    <property type="entry name" value="HISTONE DEACETYLASE HDAC1-RELATED"/>
    <property type="match status" value="1"/>
</dbReference>
<evidence type="ECO:0000313" key="8">
    <source>
        <dbReference type="Proteomes" id="UP001589865"/>
    </source>
</evidence>
<protein>
    <submittedName>
        <fullName evidence="7">Histone deacetylase family protein</fullName>
    </submittedName>
</protein>
<evidence type="ECO:0000256" key="5">
    <source>
        <dbReference type="ARBA" id="ARBA00022833"/>
    </source>
</evidence>
<dbReference type="InterPro" id="IPR037138">
    <property type="entry name" value="His_deacetylse_dom_sf"/>
</dbReference>
<keyword evidence="3" id="KW-0479">Metal-binding</keyword>
<accession>A0ABV6JVN4</accession>
<dbReference type="EMBL" id="JBHLUN010000010">
    <property type="protein sequence ID" value="MFC0409781.1"/>
    <property type="molecule type" value="Genomic_DNA"/>
</dbReference>
<dbReference type="Pfam" id="PF00850">
    <property type="entry name" value="Hist_deacetyl"/>
    <property type="match status" value="1"/>
</dbReference>
<feature type="domain" description="Histone deacetylase" evidence="6">
    <location>
        <begin position="26"/>
        <end position="335"/>
    </location>
</feature>
<keyword evidence="8" id="KW-1185">Reference proteome</keyword>
<evidence type="ECO:0000313" key="7">
    <source>
        <dbReference type="EMBL" id="MFC0409781.1"/>
    </source>
</evidence>
<dbReference type="Proteomes" id="UP001589865">
    <property type="component" value="Unassembled WGS sequence"/>
</dbReference>
<evidence type="ECO:0000259" key="6">
    <source>
        <dbReference type="Pfam" id="PF00850"/>
    </source>
</evidence>
<dbReference type="InterPro" id="IPR023801">
    <property type="entry name" value="His_deacetylse_dom"/>
</dbReference>
<keyword evidence="5" id="KW-0862">Zinc</keyword>
<dbReference type="RefSeq" id="WP_377045525.1">
    <property type="nucleotide sequence ID" value="NZ_JBHLUN010000010.1"/>
</dbReference>
<dbReference type="InterPro" id="IPR023696">
    <property type="entry name" value="Ureohydrolase_dom_sf"/>
</dbReference>
<evidence type="ECO:0000256" key="3">
    <source>
        <dbReference type="ARBA" id="ARBA00022723"/>
    </source>
</evidence>
<evidence type="ECO:0000256" key="4">
    <source>
        <dbReference type="ARBA" id="ARBA00022801"/>
    </source>
</evidence>
<sequence length="347" mass="36477">MKVFWHERQLDHAPAFFLQRGQLRPHFEVPDRARALLGACAAMGLDIAAPPPPERAALERVHPAEYLDFLGGAFEAWQAMPGAGPEPVPNMHPSPEMLAQGCERSGTIIGQVGWYVADTACPIGPHTWAAAEAAAACALAAAGEAAAGRHAYALARPPGHHAYALRAGGHCYMNNAAIAAEHLRACGAARVAVLDIDSHHGNGTQGIFWERPDVFFASVHGDPNRYYPWYVGHAGERGAGAGQGFNLNRPLPLGSGDAAWLSAIDEAVTAIRRFAPAALVLSLGFDASEHEPLNALSVTAEGFARAGERVAALGLPTAVVQEGGYAVEQLGGLLRRFLDGFLGGEGA</sequence>
<comment type="caution">
    <text evidence="7">The sequence shown here is derived from an EMBL/GenBank/DDBJ whole genome shotgun (WGS) entry which is preliminary data.</text>
</comment>
<gene>
    <name evidence="7" type="ORF">ACFFGY_16130</name>
</gene>
<proteinExistence type="inferred from homology"/>
<dbReference type="PRINTS" id="PR01270">
    <property type="entry name" value="HDASUPER"/>
</dbReference>
<name>A0ABV6JVN4_9PROT</name>
<evidence type="ECO:0000256" key="1">
    <source>
        <dbReference type="ARBA" id="ARBA00001947"/>
    </source>
</evidence>
<comment type="cofactor">
    <cofactor evidence="1">
        <name>Zn(2+)</name>
        <dbReference type="ChEBI" id="CHEBI:29105"/>
    </cofactor>
</comment>
<organism evidence="7 8">
    <name type="scientific">Roseomonas elaeocarpi</name>
    <dbReference type="NCBI Taxonomy" id="907779"/>
    <lineage>
        <taxon>Bacteria</taxon>
        <taxon>Pseudomonadati</taxon>
        <taxon>Pseudomonadota</taxon>
        <taxon>Alphaproteobacteria</taxon>
        <taxon>Acetobacterales</taxon>
        <taxon>Roseomonadaceae</taxon>
        <taxon>Roseomonas</taxon>
    </lineage>
</organism>
<dbReference type="SUPFAM" id="SSF52768">
    <property type="entry name" value="Arginase/deacetylase"/>
    <property type="match status" value="1"/>
</dbReference>
<reference evidence="7 8" key="1">
    <citation type="submission" date="2024-09" db="EMBL/GenBank/DDBJ databases">
        <authorList>
            <person name="Sun Q."/>
            <person name="Mori K."/>
        </authorList>
    </citation>
    <scope>NUCLEOTIDE SEQUENCE [LARGE SCALE GENOMIC DNA]</scope>
    <source>
        <strain evidence="7 8">TBRC 5777</strain>
    </source>
</reference>
<keyword evidence="4" id="KW-0378">Hydrolase</keyword>
<evidence type="ECO:0000256" key="2">
    <source>
        <dbReference type="ARBA" id="ARBA00005947"/>
    </source>
</evidence>
<dbReference type="PANTHER" id="PTHR10625:SF17">
    <property type="entry name" value="HISTONE DEACETYLASE 8"/>
    <property type="match status" value="1"/>
</dbReference>
<dbReference type="InterPro" id="IPR000286">
    <property type="entry name" value="HDACs"/>
</dbReference>
<comment type="similarity">
    <text evidence="2">Belongs to the histone deacetylase family.</text>
</comment>